<dbReference type="EMBL" id="JAYGHX010000005">
    <property type="protein sequence ID" value="MEA5391466.1"/>
    <property type="molecule type" value="Genomic_DNA"/>
</dbReference>
<proteinExistence type="predicted"/>
<evidence type="ECO:0000256" key="1">
    <source>
        <dbReference type="SAM" id="MobiDB-lite"/>
    </source>
</evidence>
<evidence type="ECO:0000313" key="4">
    <source>
        <dbReference type="Proteomes" id="UP001304461"/>
    </source>
</evidence>
<gene>
    <name evidence="3" type="ORF">VB738_09360</name>
</gene>
<dbReference type="RefSeq" id="WP_323305500.1">
    <property type="nucleotide sequence ID" value="NZ_JAYGHX010000005.1"/>
</dbReference>
<dbReference type="Proteomes" id="UP001304461">
    <property type="component" value="Unassembled WGS sequence"/>
</dbReference>
<feature type="region of interest" description="Disordered" evidence="1">
    <location>
        <begin position="70"/>
        <end position="92"/>
    </location>
</feature>
<sequence>MPWWLDLALLALAAALWVKAGNTPDDVWCIFQKFLAFVAVVVVLLGGRQLLLEILALALTFWLPSASRFDGGPLNSEAARSGAAPRGWRLPG</sequence>
<keyword evidence="2" id="KW-0472">Membrane</keyword>
<keyword evidence="2" id="KW-1133">Transmembrane helix</keyword>
<comment type="caution">
    <text evidence="3">The sequence shown here is derived from an EMBL/GenBank/DDBJ whole genome shotgun (WGS) entry which is preliminary data.</text>
</comment>
<keyword evidence="4" id="KW-1185">Reference proteome</keyword>
<evidence type="ECO:0000256" key="2">
    <source>
        <dbReference type="SAM" id="Phobius"/>
    </source>
</evidence>
<evidence type="ECO:0000313" key="3">
    <source>
        <dbReference type="EMBL" id="MEA5391466.1"/>
    </source>
</evidence>
<keyword evidence="2" id="KW-0812">Transmembrane</keyword>
<feature type="transmembrane region" description="Helical" evidence="2">
    <location>
        <begin position="36"/>
        <end position="63"/>
    </location>
</feature>
<name>A0ABU5RUN6_9CYAN</name>
<organism evidence="3 4">
    <name type="scientific">Cyanobium gracile UHCC 0139</name>
    <dbReference type="NCBI Taxonomy" id="3110308"/>
    <lineage>
        <taxon>Bacteria</taxon>
        <taxon>Bacillati</taxon>
        <taxon>Cyanobacteriota</taxon>
        <taxon>Cyanophyceae</taxon>
        <taxon>Synechococcales</taxon>
        <taxon>Prochlorococcaceae</taxon>
        <taxon>Cyanobium</taxon>
    </lineage>
</organism>
<reference evidence="3 4" key="1">
    <citation type="submission" date="2023-12" db="EMBL/GenBank/DDBJ databases">
        <title>Baltic Sea Cyanobacteria.</title>
        <authorList>
            <person name="Delbaje E."/>
            <person name="Fewer D.P."/>
            <person name="Shishido T.K."/>
        </authorList>
    </citation>
    <scope>NUCLEOTIDE SEQUENCE [LARGE SCALE GENOMIC DNA]</scope>
    <source>
        <strain evidence="3 4">UHCC 0139</strain>
    </source>
</reference>
<protein>
    <submittedName>
        <fullName evidence="3">Uncharacterized protein</fullName>
    </submittedName>
</protein>
<accession>A0ABU5RUN6</accession>